<keyword evidence="3" id="KW-0731">Sigma factor</keyword>
<evidence type="ECO:0000256" key="4">
    <source>
        <dbReference type="ARBA" id="ARBA00023125"/>
    </source>
</evidence>
<evidence type="ECO:0000256" key="3">
    <source>
        <dbReference type="ARBA" id="ARBA00023082"/>
    </source>
</evidence>
<comment type="similarity">
    <text evidence="1">Belongs to the sigma-70 factor family. ECF subfamily.</text>
</comment>
<evidence type="ECO:0000259" key="7">
    <source>
        <dbReference type="Pfam" id="PF08281"/>
    </source>
</evidence>
<dbReference type="Proteomes" id="UP000198253">
    <property type="component" value="Chromosome I"/>
</dbReference>
<dbReference type="Pfam" id="PF08281">
    <property type="entry name" value="Sigma70_r4_2"/>
    <property type="match status" value="1"/>
</dbReference>
<dbReference type="InterPro" id="IPR013324">
    <property type="entry name" value="RNA_pol_sigma_r3/r4-like"/>
</dbReference>
<dbReference type="InterPro" id="IPR039425">
    <property type="entry name" value="RNA_pol_sigma-70-like"/>
</dbReference>
<dbReference type="InterPro" id="IPR014284">
    <property type="entry name" value="RNA_pol_sigma-70_dom"/>
</dbReference>
<dbReference type="SUPFAM" id="SSF88659">
    <property type="entry name" value="Sigma3 and sigma4 domains of RNA polymerase sigma factors"/>
    <property type="match status" value="1"/>
</dbReference>
<dbReference type="Gene3D" id="1.10.1740.10">
    <property type="match status" value="1"/>
</dbReference>
<dbReference type="Pfam" id="PF04542">
    <property type="entry name" value="Sigma70_r2"/>
    <property type="match status" value="1"/>
</dbReference>
<keyword evidence="4" id="KW-0238">DNA-binding</keyword>
<sequence>MPDASDQEYTEYVTARLPALHRLAYALCGDADEADDLVQEAVTRLYQRWSKVSRAERIDAYVRTVVVRLFLDGKRRGWWRVRLSAVPPDPPPVSGDAGIEDRTVLRAALTRVPPRQRAVLVLRFLHDLSVDEVAHTLGCSAGTVKSQTAHGLAAMRRLLGGSTPTVSAVRERS</sequence>
<dbReference type="NCBIfam" id="TIGR02983">
    <property type="entry name" value="SigE-fam_strep"/>
    <property type="match status" value="1"/>
</dbReference>
<evidence type="ECO:0000256" key="5">
    <source>
        <dbReference type="ARBA" id="ARBA00023163"/>
    </source>
</evidence>
<evidence type="ECO:0000259" key="6">
    <source>
        <dbReference type="Pfam" id="PF04542"/>
    </source>
</evidence>
<evidence type="ECO:0000313" key="9">
    <source>
        <dbReference type="Proteomes" id="UP000198253"/>
    </source>
</evidence>
<keyword evidence="5" id="KW-0804">Transcription</keyword>
<dbReference type="PANTHER" id="PTHR43133:SF50">
    <property type="entry name" value="ECF RNA POLYMERASE SIGMA FACTOR SIGM"/>
    <property type="match status" value="1"/>
</dbReference>
<name>A0A1C4XL95_MICEC</name>
<evidence type="ECO:0000256" key="1">
    <source>
        <dbReference type="ARBA" id="ARBA00010641"/>
    </source>
</evidence>
<dbReference type="RefSeq" id="WP_088982304.1">
    <property type="nucleotide sequence ID" value="NZ_LT607413.1"/>
</dbReference>
<accession>A0A1C4XL95</accession>
<organism evidence="8 9">
    <name type="scientific">Micromonospora echinospora</name>
    <name type="common">Micromonospora purpurea</name>
    <dbReference type="NCBI Taxonomy" id="1877"/>
    <lineage>
        <taxon>Bacteria</taxon>
        <taxon>Bacillati</taxon>
        <taxon>Actinomycetota</taxon>
        <taxon>Actinomycetes</taxon>
        <taxon>Micromonosporales</taxon>
        <taxon>Micromonosporaceae</taxon>
        <taxon>Micromonospora</taxon>
    </lineage>
</organism>
<reference evidence="9" key="1">
    <citation type="submission" date="2016-06" db="EMBL/GenBank/DDBJ databases">
        <authorList>
            <person name="Varghese N."/>
            <person name="Submissions Spin"/>
        </authorList>
    </citation>
    <scope>NUCLEOTIDE SEQUENCE [LARGE SCALE GENOMIC DNA]</scope>
    <source>
        <strain evidence="9">DSM 43816</strain>
    </source>
</reference>
<dbReference type="SUPFAM" id="SSF88946">
    <property type="entry name" value="Sigma2 domain of RNA polymerase sigma factors"/>
    <property type="match status" value="1"/>
</dbReference>
<dbReference type="InterPro" id="IPR013249">
    <property type="entry name" value="RNA_pol_sigma70_r4_t2"/>
</dbReference>
<evidence type="ECO:0000256" key="2">
    <source>
        <dbReference type="ARBA" id="ARBA00023015"/>
    </source>
</evidence>
<dbReference type="GO" id="GO:0016987">
    <property type="term" value="F:sigma factor activity"/>
    <property type="evidence" value="ECO:0007669"/>
    <property type="project" value="UniProtKB-KW"/>
</dbReference>
<dbReference type="OrthoDB" id="2046835at2"/>
<dbReference type="AlphaFoldDB" id="A0A1C4XL95"/>
<dbReference type="InterPro" id="IPR007627">
    <property type="entry name" value="RNA_pol_sigma70_r2"/>
</dbReference>
<dbReference type="Gene3D" id="1.10.10.10">
    <property type="entry name" value="Winged helix-like DNA-binding domain superfamily/Winged helix DNA-binding domain"/>
    <property type="match status" value="1"/>
</dbReference>
<dbReference type="InterPro" id="IPR036388">
    <property type="entry name" value="WH-like_DNA-bd_sf"/>
</dbReference>
<dbReference type="InterPro" id="IPR014325">
    <property type="entry name" value="RNA_pol_sigma-E_actinobac"/>
</dbReference>
<dbReference type="EMBL" id="LT607413">
    <property type="protein sequence ID" value="SCF09280.1"/>
    <property type="molecule type" value="Genomic_DNA"/>
</dbReference>
<protein>
    <submittedName>
        <fullName evidence="8">RNA polymerase sigma-70 factor, sigma-E family</fullName>
    </submittedName>
</protein>
<feature type="domain" description="RNA polymerase sigma factor 70 region 4 type 2" evidence="7">
    <location>
        <begin position="105"/>
        <end position="155"/>
    </location>
</feature>
<gene>
    <name evidence="8" type="ORF">GA0070618_3161</name>
</gene>
<dbReference type="InterPro" id="IPR013325">
    <property type="entry name" value="RNA_pol_sigma_r2"/>
</dbReference>
<evidence type="ECO:0000313" key="8">
    <source>
        <dbReference type="EMBL" id="SCF09280.1"/>
    </source>
</evidence>
<dbReference type="GO" id="GO:0003677">
    <property type="term" value="F:DNA binding"/>
    <property type="evidence" value="ECO:0007669"/>
    <property type="project" value="UniProtKB-KW"/>
</dbReference>
<dbReference type="NCBIfam" id="TIGR02937">
    <property type="entry name" value="sigma70-ECF"/>
    <property type="match status" value="1"/>
</dbReference>
<feature type="domain" description="RNA polymerase sigma-70 region 2" evidence="6">
    <location>
        <begin position="13"/>
        <end position="80"/>
    </location>
</feature>
<dbReference type="PANTHER" id="PTHR43133">
    <property type="entry name" value="RNA POLYMERASE ECF-TYPE SIGMA FACTO"/>
    <property type="match status" value="1"/>
</dbReference>
<keyword evidence="2" id="KW-0805">Transcription regulation</keyword>
<dbReference type="GO" id="GO:0006352">
    <property type="term" value="P:DNA-templated transcription initiation"/>
    <property type="evidence" value="ECO:0007669"/>
    <property type="project" value="InterPro"/>
</dbReference>
<keyword evidence="9" id="KW-1185">Reference proteome</keyword>
<proteinExistence type="inferred from homology"/>
<dbReference type="InParanoid" id="A0A1C4XL95"/>
<dbReference type="CDD" id="cd06171">
    <property type="entry name" value="Sigma70_r4"/>
    <property type="match status" value="1"/>
</dbReference>